<protein>
    <submittedName>
        <fullName evidence="1">Uncharacterized protein</fullName>
    </submittedName>
</protein>
<organism evidence="1 2">
    <name type="scientific">Vespula squamosa</name>
    <name type="common">Southern yellow jacket</name>
    <name type="synonym">Wasp</name>
    <dbReference type="NCBI Taxonomy" id="30214"/>
    <lineage>
        <taxon>Eukaryota</taxon>
        <taxon>Metazoa</taxon>
        <taxon>Ecdysozoa</taxon>
        <taxon>Arthropoda</taxon>
        <taxon>Hexapoda</taxon>
        <taxon>Insecta</taxon>
        <taxon>Pterygota</taxon>
        <taxon>Neoptera</taxon>
        <taxon>Endopterygota</taxon>
        <taxon>Hymenoptera</taxon>
        <taxon>Apocrita</taxon>
        <taxon>Aculeata</taxon>
        <taxon>Vespoidea</taxon>
        <taxon>Vespidae</taxon>
        <taxon>Vespinae</taxon>
        <taxon>Vespula</taxon>
    </lineage>
</organism>
<evidence type="ECO:0000313" key="1">
    <source>
        <dbReference type="EMBL" id="KAL2730711.1"/>
    </source>
</evidence>
<dbReference type="EMBL" id="JAUDFV010000110">
    <property type="protein sequence ID" value="KAL2730711.1"/>
    <property type="molecule type" value="Genomic_DNA"/>
</dbReference>
<dbReference type="AlphaFoldDB" id="A0ABD2BD90"/>
<proteinExistence type="predicted"/>
<dbReference type="Proteomes" id="UP001607302">
    <property type="component" value="Unassembled WGS sequence"/>
</dbReference>
<evidence type="ECO:0000313" key="2">
    <source>
        <dbReference type="Proteomes" id="UP001607302"/>
    </source>
</evidence>
<name>A0ABD2BD90_VESSQ</name>
<sequence>MFNTLFIVGNSTAATTICFMDDIKNFVTDRTIEKLELKINDKRVINAFVYFEEKPSLLHFSLAPRYSILIQIITPMPPICSLSASHENSIIQYTKQSLTVQFQLQKKNLETVLSFCQRNKE</sequence>
<comment type="caution">
    <text evidence="1">The sequence shown here is derived from an EMBL/GenBank/DDBJ whole genome shotgun (WGS) entry which is preliminary data.</text>
</comment>
<gene>
    <name evidence="1" type="ORF">V1478_005124</name>
</gene>
<keyword evidence="2" id="KW-1185">Reference proteome</keyword>
<accession>A0ABD2BD90</accession>
<reference evidence="1 2" key="1">
    <citation type="journal article" date="2024" name="Ann. Entomol. Soc. Am.">
        <title>Genomic analyses of the southern and eastern yellowjacket wasps (Hymenoptera: Vespidae) reveal evolutionary signatures of social life.</title>
        <authorList>
            <person name="Catto M.A."/>
            <person name="Caine P.B."/>
            <person name="Orr S.E."/>
            <person name="Hunt B.G."/>
            <person name="Goodisman M.A.D."/>
        </authorList>
    </citation>
    <scope>NUCLEOTIDE SEQUENCE [LARGE SCALE GENOMIC DNA]</scope>
    <source>
        <strain evidence="1">233</strain>
        <tissue evidence="1">Head and thorax</tissue>
    </source>
</reference>